<dbReference type="PANTHER" id="PTHR43830:SF3">
    <property type="entry name" value="PROTEIN PSP1"/>
    <property type="match status" value="1"/>
</dbReference>
<feature type="region of interest" description="Disordered" evidence="1">
    <location>
        <begin position="42"/>
        <end position="85"/>
    </location>
</feature>
<dbReference type="GeneID" id="54784015"/>
<dbReference type="InterPro" id="IPR047767">
    <property type="entry name" value="PSP1-like"/>
</dbReference>
<keyword evidence="4" id="KW-1185">Reference proteome</keyword>
<dbReference type="PROSITE" id="PS51411">
    <property type="entry name" value="PSP1_C"/>
    <property type="match status" value="1"/>
</dbReference>
<feature type="region of interest" description="Disordered" evidence="1">
    <location>
        <begin position="136"/>
        <end position="196"/>
    </location>
</feature>
<gene>
    <name evidence="3" type="ORF">DIURU_005364</name>
</gene>
<organism evidence="3 4">
    <name type="scientific">Diutina rugosa</name>
    <name type="common">Yeast</name>
    <name type="synonym">Candida rugosa</name>
    <dbReference type="NCBI Taxonomy" id="5481"/>
    <lineage>
        <taxon>Eukaryota</taxon>
        <taxon>Fungi</taxon>
        <taxon>Dikarya</taxon>
        <taxon>Ascomycota</taxon>
        <taxon>Saccharomycotina</taxon>
        <taxon>Pichiomycetes</taxon>
        <taxon>Debaryomycetaceae</taxon>
        <taxon>Diutina</taxon>
    </lineage>
</organism>
<dbReference type="GO" id="GO:0005737">
    <property type="term" value="C:cytoplasm"/>
    <property type="evidence" value="ECO:0007669"/>
    <property type="project" value="TreeGrafter"/>
</dbReference>
<dbReference type="OMA" id="AFITCYN"/>
<dbReference type="EMBL" id="SWFT01000159">
    <property type="protein sequence ID" value="KAA8897131.1"/>
    <property type="molecule type" value="Genomic_DNA"/>
</dbReference>
<evidence type="ECO:0000313" key="3">
    <source>
        <dbReference type="EMBL" id="KAA8897131.1"/>
    </source>
</evidence>
<evidence type="ECO:0000259" key="2">
    <source>
        <dbReference type="PROSITE" id="PS51411"/>
    </source>
</evidence>
<feature type="domain" description="PSP1 C-terminal" evidence="2">
    <location>
        <begin position="387"/>
        <end position="475"/>
    </location>
</feature>
<feature type="compositionally biased region" description="Low complexity" evidence="1">
    <location>
        <begin position="170"/>
        <end position="185"/>
    </location>
</feature>
<dbReference type="Proteomes" id="UP000449547">
    <property type="component" value="Unassembled WGS sequence"/>
</dbReference>
<dbReference type="PANTHER" id="PTHR43830">
    <property type="entry name" value="PROTEIN PSP1"/>
    <property type="match status" value="1"/>
</dbReference>
<reference evidence="3 4" key="1">
    <citation type="submission" date="2019-07" db="EMBL/GenBank/DDBJ databases">
        <title>Genome assembly of two rare yeast pathogens: Diutina rugosa and Trichomonascus ciferrii.</title>
        <authorList>
            <person name="Mixao V."/>
            <person name="Saus E."/>
            <person name="Hansen A."/>
            <person name="Lass-Flor C."/>
            <person name="Gabaldon T."/>
        </authorList>
    </citation>
    <scope>NUCLEOTIDE SEQUENCE [LARGE SCALE GENOMIC DNA]</scope>
    <source>
        <strain evidence="3 4">CBS 613</strain>
    </source>
</reference>
<proteinExistence type="predicted"/>
<dbReference type="RefSeq" id="XP_034009788.1">
    <property type="nucleotide sequence ID" value="XM_034158338.1"/>
</dbReference>
<feature type="compositionally biased region" description="Pro residues" evidence="1">
    <location>
        <begin position="66"/>
        <end position="77"/>
    </location>
</feature>
<protein>
    <recommendedName>
        <fullName evidence="2">PSP1 C-terminal domain-containing protein</fullName>
    </recommendedName>
</protein>
<dbReference type="AlphaFoldDB" id="A0A642UDG4"/>
<comment type="caution">
    <text evidence="3">The sequence shown here is derived from an EMBL/GenBank/DDBJ whole genome shotgun (WGS) entry which is preliminary data.</text>
</comment>
<accession>A0A642UDG4</accession>
<dbReference type="InterPro" id="IPR007557">
    <property type="entry name" value="PSP1_C"/>
</dbReference>
<dbReference type="Pfam" id="PF04468">
    <property type="entry name" value="PSP1"/>
    <property type="match status" value="1"/>
</dbReference>
<sequence>MSPPIPANTFSLPAELQGGIGTISSRRPSYAAESFTRNQLANLLPGQMPPGSGPGGAPQPVGLAPQPQPSAPSPYPPSQAFFQGHPAPRMAPYAIMNNATHFKSPLESVGEKLGSMSLNSNYSEFQQRRPSQLVDFQQGVHPTGPPGGPGSYRSPPQGLAPQTGSPVPPAATTGATGTPPTGAAPSRSSPPKSGLSLENGLMLNNQYIVASPDLKALYAKTMAYFQDPQMTQQIISQLHNLLTQPPIVKLITFIKNLNNLTFHNKILCLVINKNGKFDLLSYPTNSNIYLQKDDLVIVDGDRGKDLVMIVEPLVNLNFAILFNFLKKLEHLKSLTITDHKPHQNGSGRFQSSNHKANGTHSTQLDASAIINSHANEDNEFIITLPTKQVLRFATPKEVHKVSGKFLEEKKAFITCYNKINELNLADDLQLINVEYQLDFKKLIFYYFAGFKRIDFRGLIKELFKIYKTRIWLCAVLPYDRPQLYVTMEPRDFRPAPPPQDKSGLHQHATIPHEYELSNDQILNFSIGEFDSLAPPNYFHSANLQNLIRHLQNEISGHFYGFNAERGSPVKSASVSSASAGDKLAPTFNPFDDNDIFKSNFQLNK</sequence>
<evidence type="ECO:0000256" key="1">
    <source>
        <dbReference type="SAM" id="MobiDB-lite"/>
    </source>
</evidence>
<dbReference type="OrthoDB" id="243127at2759"/>
<name>A0A642UDG4_DIURU</name>
<dbReference type="VEuPathDB" id="FungiDB:DIURU_005364"/>
<evidence type="ECO:0000313" key="4">
    <source>
        <dbReference type="Proteomes" id="UP000449547"/>
    </source>
</evidence>